<evidence type="ECO:0000313" key="2">
    <source>
        <dbReference type="Proteomes" id="UP000261080"/>
    </source>
</evidence>
<dbReference type="Proteomes" id="UP000261080">
    <property type="component" value="Unassembled WGS sequence"/>
</dbReference>
<organism evidence="1 2">
    <name type="scientific">Sellimonas intestinalis</name>
    <dbReference type="NCBI Taxonomy" id="1653434"/>
    <lineage>
        <taxon>Bacteria</taxon>
        <taxon>Bacillati</taxon>
        <taxon>Bacillota</taxon>
        <taxon>Clostridia</taxon>
        <taxon>Lachnospirales</taxon>
        <taxon>Lachnospiraceae</taxon>
        <taxon>Sellimonas</taxon>
    </lineage>
</organism>
<protein>
    <submittedName>
        <fullName evidence="1">Uncharacterized protein</fullName>
    </submittedName>
</protein>
<reference evidence="1 2" key="1">
    <citation type="submission" date="2018-08" db="EMBL/GenBank/DDBJ databases">
        <title>A genome reference for cultivated species of the human gut microbiota.</title>
        <authorList>
            <person name="Zou Y."/>
            <person name="Xue W."/>
            <person name="Luo G."/>
        </authorList>
    </citation>
    <scope>NUCLEOTIDE SEQUENCE [LARGE SCALE GENOMIC DNA]</scope>
    <source>
        <strain evidence="1 2">AF37-2AT</strain>
    </source>
</reference>
<sequence length="129" mass="15687">MHYREDAESGRRYDEVIIRSIDYEQIAIDCFRYFDFKNLIEVDKLTIPEYKMLVKAYEYKTVDRNYYLHLLAFLNFAVQAQRSAGKGKTKPVYKRFSKFFNYEKEIQRVEEREKGADRIRDFLKRKGGR</sequence>
<dbReference type="OrthoDB" id="2064143at2"/>
<comment type="caution">
    <text evidence="1">The sequence shown here is derived from an EMBL/GenBank/DDBJ whole genome shotgun (WGS) entry which is preliminary data.</text>
</comment>
<keyword evidence="2" id="KW-1185">Reference proteome</keyword>
<dbReference type="AlphaFoldDB" id="A0A3E3JYT3"/>
<dbReference type="RefSeq" id="WP_062305060.1">
    <property type="nucleotide sequence ID" value="NZ_CAUWLM010000003.1"/>
</dbReference>
<proteinExistence type="predicted"/>
<accession>A0A3E3JYT3</accession>
<gene>
    <name evidence="1" type="ORF">DW016_15105</name>
</gene>
<name>A0A3E3JYT3_9FIRM</name>
<evidence type="ECO:0000313" key="1">
    <source>
        <dbReference type="EMBL" id="RGE84596.1"/>
    </source>
</evidence>
<dbReference type="EMBL" id="QVLX01000014">
    <property type="protein sequence ID" value="RGE84596.1"/>
    <property type="molecule type" value="Genomic_DNA"/>
</dbReference>